<dbReference type="InterPro" id="IPR001387">
    <property type="entry name" value="Cro/C1-type_HTH"/>
</dbReference>
<dbReference type="InterPro" id="IPR010982">
    <property type="entry name" value="Lambda_DNA-bd_dom_sf"/>
</dbReference>
<dbReference type="Proteomes" id="UP001621418">
    <property type="component" value="Chromosome"/>
</dbReference>
<dbReference type="CDD" id="cd00093">
    <property type="entry name" value="HTH_XRE"/>
    <property type="match status" value="1"/>
</dbReference>
<dbReference type="GeneID" id="91375022"/>
<gene>
    <name evidence="2" type="ORF">OG308_12215</name>
</gene>
<keyword evidence="3" id="KW-1185">Reference proteome</keyword>
<dbReference type="InterPro" id="IPR043917">
    <property type="entry name" value="DUF5753"/>
</dbReference>
<evidence type="ECO:0000259" key="1">
    <source>
        <dbReference type="Pfam" id="PF19054"/>
    </source>
</evidence>
<dbReference type="RefSeq" id="WP_328660568.1">
    <property type="nucleotide sequence ID" value="NZ_CP108014.1"/>
</dbReference>
<feature type="domain" description="DUF5753" evidence="1">
    <location>
        <begin position="99"/>
        <end position="272"/>
    </location>
</feature>
<reference evidence="2 3" key="1">
    <citation type="submission" date="2022-10" db="EMBL/GenBank/DDBJ databases">
        <title>The complete genomes of actinobacterial strains from the NBC collection.</title>
        <authorList>
            <person name="Joergensen T.S."/>
            <person name="Alvarez Arevalo M."/>
            <person name="Sterndorff E.B."/>
            <person name="Faurdal D."/>
            <person name="Vuksanovic O."/>
            <person name="Mourched A.-S."/>
            <person name="Charusanti P."/>
            <person name="Shaw S."/>
            <person name="Blin K."/>
            <person name="Weber T."/>
        </authorList>
    </citation>
    <scope>NUCLEOTIDE SEQUENCE [LARGE SCALE GENOMIC DNA]</scope>
    <source>
        <strain evidence="2 3">NBC_01413</strain>
    </source>
</reference>
<sequence>MTGAVHAAREALGLQLRGFRHDARLTGRALAGLAGWHESKVSKIEYGKQTPSEDDVRTWCEYTRSTENLPDLIAALRNIEAAYLEYRRVLATGTKRRQKQAVKLEADTEVTRWYEPQVVPGLLQTADYARWILARVTDFYETPNDLEQGVAARIERQRVLYHGRHRFWFVIAEQVLHTTAGDDQVMLGQLDRLQTVMELARVSLAIVPAAAVYRAPTINGFVMFDDRLVQVETISAELNVTQPREIRLYARAFDVLARQAVTGERARTLIRRAREKRLSAL</sequence>
<accession>A0ABZ1NFH6</accession>
<proteinExistence type="predicted"/>
<dbReference type="EMBL" id="CP109527">
    <property type="protein sequence ID" value="WTY38537.1"/>
    <property type="molecule type" value="Genomic_DNA"/>
</dbReference>
<dbReference type="SUPFAM" id="SSF47413">
    <property type="entry name" value="lambda repressor-like DNA-binding domains"/>
    <property type="match status" value="1"/>
</dbReference>
<evidence type="ECO:0000313" key="3">
    <source>
        <dbReference type="Proteomes" id="UP001621418"/>
    </source>
</evidence>
<organism evidence="2 3">
    <name type="scientific">Nocardia salmonicida</name>
    <dbReference type="NCBI Taxonomy" id="53431"/>
    <lineage>
        <taxon>Bacteria</taxon>
        <taxon>Bacillati</taxon>
        <taxon>Actinomycetota</taxon>
        <taxon>Actinomycetes</taxon>
        <taxon>Mycobacteriales</taxon>
        <taxon>Nocardiaceae</taxon>
        <taxon>Nocardia</taxon>
    </lineage>
</organism>
<evidence type="ECO:0000313" key="2">
    <source>
        <dbReference type="EMBL" id="WTY38537.1"/>
    </source>
</evidence>
<dbReference type="Pfam" id="PF19054">
    <property type="entry name" value="DUF5753"/>
    <property type="match status" value="1"/>
</dbReference>
<dbReference type="Gene3D" id="1.10.260.40">
    <property type="entry name" value="lambda repressor-like DNA-binding domains"/>
    <property type="match status" value="1"/>
</dbReference>
<dbReference type="Pfam" id="PF13560">
    <property type="entry name" value="HTH_31"/>
    <property type="match status" value="1"/>
</dbReference>
<protein>
    <submittedName>
        <fullName evidence="2">Helix-turn-helix transcriptional regulator</fullName>
    </submittedName>
</protein>
<name>A0ABZ1NFH6_9NOCA</name>